<dbReference type="Proteomes" id="UP000886851">
    <property type="component" value="Unassembled WGS sequence"/>
</dbReference>
<feature type="domain" description="Major facilitator superfamily (MFS) profile" evidence="5">
    <location>
        <begin position="1"/>
        <end position="86"/>
    </location>
</feature>
<dbReference type="GO" id="GO:0022857">
    <property type="term" value="F:transmembrane transporter activity"/>
    <property type="evidence" value="ECO:0007669"/>
    <property type="project" value="InterPro"/>
</dbReference>
<dbReference type="PANTHER" id="PTHR23531">
    <property type="entry name" value="QUINOLENE RESISTANCE PROTEIN NORA"/>
    <property type="match status" value="1"/>
</dbReference>
<evidence type="ECO:0000256" key="4">
    <source>
        <dbReference type="SAM" id="Phobius"/>
    </source>
</evidence>
<proteinExistence type="predicted"/>
<dbReference type="EMBL" id="DXCV01000085">
    <property type="protein sequence ID" value="HIY89395.1"/>
    <property type="molecule type" value="Genomic_DNA"/>
</dbReference>
<evidence type="ECO:0000256" key="1">
    <source>
        <dbReference type="ARBA" id="ARBA00022692"/>
    </source>
</evidence>
<evidence type="ECO:0000313" key="6">
    <source>
        <dbReference type="EMBL" id="HIY89395.1"/>
    </source>
</evidence>
<dbReference type="SUPFAM" id="SSF103473">
    <property type="entry name" value="MFS general substrate transporter"/>
    <property type="match status" value="1"/>
</dbReference>
<dbReference type="Pfam" id="PF07690">
    <property type="entry name" value="MFS_1"/>
    <property type="match status" value="1"/>
</dbReference>
<dbReference type="PANTHER" id="PTHR23531:SF1">
    <property type="entry name" value="QUINOLENE RESISTANCE PROTEIN NORA"/>
    <property type="match status" value="1"/>
</dbReference>
<gene>
    <name evidence="6" type="ORF">H9824_11955</name>
</gene>
<name>A0A9D2CME2_9BACE</name>
<reference evidence="6" key="2">
    <citation type="submission" date="2021-04" db="EMBL/GenBank/DDBJ databases">
        <authorList>
            <person name="Gilroy R."/>
        </authorList>
    </citation>
    <scope>NUCLEOTIDE SEQUENCE</scope>
    <source>
        <strain evidence="6">Gambia2-208</strain>
    </source>
</reference>
<dbReference type="InterPro" id="IPR036259">
    <property type="entry name" value="MFS_trans_sf"/>
</dbReference>
<keyword evidence="2 4" id="KW-1133">Transmembrane helix</keyword>
<keyword evidence="1 4" id="KW-0812">Transmembrane</keyword>
<dbReference type="Gene3D" id="1.20.1250.20">
    <property type="entry name" value="MFS general substrate transporter like domains"/>
    <property type="match status" value="1"/>
</dbReference>
<evidence type="ECO:0000259" key="5">
    <source>
        <dbReference type="PROSITE" id="PS50850"/>
    </source>
</evidence>
<evidence type="ECO:0000256" key="3">
    <source>
        <dbReference type="ARBA" id="ARBA00023136"/>
    </source>
</evidence>
<reference evidence="6" key="1">
    <citation type="journal article" date="2021" name="PeerJ">
        <title>Extensive microbial diversity within the chicken gut microbiome revealed by metagenomics and culture.</title>
        <authorList>
            <person name="Gilroy R."/>
            <person name="Ravi A."/>
            <person name="Getino M."/>
            <person name="Pursley I."/>
            <person name="Horton D.L."/>
            <person name="Alikhan N.F."/>
            <person name="Baker D."/>
            <person name="Gharbi K."/>
            <person name="Hall N."/>
            <person name="Watson M."/>
            <person name="Adriaenssens E.M."/>
            <person name="Foster-Nyarko E."/>
            <person name="Jarju S."/>
            <person name="Secka A."/>
            <person name="Antonio M."/>
            <person name="Oren A."/>
            <person name="Chaudhuri R.R."/>
            <person name="La Ragione R."/>
            <person name="Hildebrand F."/>
            <person name="Pallen M.J."/>
        </authorList>
    </citation>
    <scope>NUCLEOTIDE SEQUENCE</scope>
    <source>
        <strain evidence="6">Gambia2-208</strain>
    </source>
</reference>
<evidence type="ECO:0000313" key="7">
    <source>
        <dbReference type="Proteomes" id="UP000886851"/>
    </source>
</evidence>
<keyword evidence="3 4" id="KW-0472">Membrane</keyword>
<protein>
    <submittedName>
        <fullName evidence="6">MFS transporter</fullName>
    </submittedName>
</protein>
<dbReference type="PROSITE" id="PS50850">
    <property type="entry name" value="MFS"/>
    <property type="match status" value="1"/>
</dbReference>
<accession>A0A9D2CME2</accession>
<dbReference type="InterPro" id="IPR011701">
    <property type="entry name" value="MFS"/>
</dbReference>
<feature type="transmembrane region" description="Helical" evidence="4">
    <location>
        <begin position="58"/>
        <end position="78"/>
    </location>
</feature>
<evidence type="ECO:0000256" key="2">
    <source>
        <dbReference type="ARBA" id="ARBA00022989"/>
    </source>
</evidence>
<dbReference type="InterPro" id="IPR020846">
    <property type="entry name" value="MFS_dom"/>
</dbReference>
<organism evidence="6 7">
    <name type="scientific">Candidatus Bacteroides pullicola</name>
    <dbReference type="NCBI Taxonomy" id="2838475"/>
    <lineage>
        <taxon>Bacteria</taxon>
        <taxon>Pseudomonadati</taxon>
        <taxon>Bacteroidota</taxon>
        <taxon>Bacteroidia</taxon>
        <taxon>Bacteroidales</taxon>
        <taxon>Bacteroidaceae</taxon>
        <taxon>Bacteroides</taxon>
    </lineage>
</organism>
<dbReference type="InterPro" id="IPR052714">
    <property type="entry name" value="MFS_Exporter"/>
</dbReference>
<sequence>MQGLSFGTLHPAFNTLLVRMTTPERRGVATSTYQTAWDLGIGIGIFAGGYWADSFGGFHASYFIGACLALLGCVVFVARRRYLSCL</sequence>
<dbReference type="AlphaFoldDB" id="A0A9D2CME2"/>
<comment type="caution">
    <text evidence="6">The sequence shown here is derived from an EMBL/GenBank/DDBJ whole genome shotgun (WGS) entry which is preliminary data.</text>
</comment>